<dbReference type="InterPro" id="IPR038461">
    <property type="entry name" value="Schlafen_AlbA_2_dom_sf"/>
</dbReference>
<sequence length="212" mass="24274">MTEILTDEWLNEFFAVADVDNIIKRRESYCIEFKSNFDWQTESSRATYCKSLAAFANNNGGALFFGIENKPHKIIGISNFEDIDDADITNYINEVFTPHIQFERRTFEYKSLTIGILYSVKSKARPIICTKDTSKTNSSDIYFRYSAKSTKIKAGDLIKLIQDVKDDESNKWLKLLGNIGKIGIENTHLLNSQNGEIISDNNTFLLDEELLK</sequence>
<dbReference type="Proteomes" id="UP000198569">
    <property type="component" value="Unassembled WGS sequence"/>
</dbReference>
<protein>
    <submittedName>
        <fullName evidence="2">Putative DNA-binding domain-containing protein</fullName>
    </submittedName>
</protein>
<dbReference type="OrthoDB" id="9807907at2"/>
<dbReference type="PANTHER" id="PTHR30595">
    <property type="entry name" value="GLPR-RELATED TRANSCRIPTIONAL REPRESSOR"/>
    <property type="match status" value="1"/>
</dbReference>
<evidence type="ECO:0000313" key="3">
    <source>
        <dbReference type="Proteomes" id="UP000198569"/>
    </source>
</evidence>
<keyword evidence="3" id="KW-1185">Reference proteome</keyword>
<keyword evidence="2" id="KW-0238">DNA-binding</keyword>
<organism evidence="2 3">
    <name type="scientific">Flavobacterium degerlachei</name>
    <dbReference type="NCBI Taxonomy" id="229203"/>
    <lineage>
        <taxon>Bacteria</taxon>
        <taxon>Pseudomonadati</taxon>
        <taxon>Bacteroidota</taxon>
        <taxon>Flavobacteriia</taxon>
        <taxon>Flavobacteriales</taxon>
        <taxon>Flavobacteriaceae</taxon>
        <taxon>Flavobacterium</taxon>
    </lineage>
</organism>
<dbReference type="RefSeq" id="WP_091431088.1">
    <property type="nucleotide sequence ID" value="NZ_FNMV01000005.1"/>
</dbReference>
<dbReference type="EMBL" id="FNMV01000005">
    <property type="protein sequence ID" value="SDW88480.1"/>
    <property type="molecule type" value="Genomic_DNA"/>
</dbReference>
<reference evidence="3" key="1">
    <citation type="submission" date="2016-10" db="EMBL/GenBank/DDBJ databases">
        <authorList>
            <person name="Varghese N."/>
            <person name="Submissions S."/>
        </authorList>
    </citation>
    <scope>NUCLEOTIDE SEQUENCE [LARGE SCALE GENOMIC DNA]</scope>
    <source>
        <strain evidence="3">DSM 15718</strain>
    </source>
</reference>
<name>A0A1H2X6G4_9FLAO</name>
<dbReference type="Gene3D" id="3.30.950.30">
    <property type="entry name" value="Schlafen, AAA domain"/>
    <property type="match status" value="1"/>
</dbReference>
<dbReference type="GO" id="GO:0003677">
    <property type="term" value="F:DNA binding"/>
    <property type="evidence" value="ECO:0007669"/>
    <property type="project" value="UniProtKB-KW"/>
</dbReference>
<accession>A0A1H2X6G4</accession>
<dbReference type="AlphaFoldDB" id="A0A1H2X6G4"/>
<evidence type="ECO:0000313" key="2">
    <source>
        <dbReference type="EMBL" id="SDW88480.1"/>
    </source>
</evidence>
<gene>
    <name evidence="2" type="ORF">SAMN05444338_105162</name>
</gene>
<dbReference type="Pfam" id="PF04326">
    <property type="entry name" value="SLFN_AlbA_2"/>
    <property type="match status" value="1"/>
</dbReference>
<dbReference type="STRING" id="229203.SAMN05444338_105162"/>
<dbReference type="PANTHER" id="PTHR30595:SF6">
    <property type="entry name" value="SCHLAFEN ALBA-2 DOMAIN-CONTAINING PROTEIN"/>
    <property type="match status" value="1"/>
</dbReference>
<proteinExistence type="predicted"/>
<dbReference type="InterPro" id="IPR007421">
    <property type="entry name" value="Schlafen_AlbA_2_dom"/>
</dbReference>
<feature type="domain" description="Schlafen AlbA-2" evidence="1">
    <location>
        <begin position="27"/>
        <end position="152"/>
    </location>
</feature>
<evidence type="ECO:0000259" key="1">
    <source>
        <dbReference type="Pfam" id="PF04326"/>
    </source>
</evidence>